<dbReference type="Proteomes" id="UP000318521">
    <property type="component" value="Unassembled WGS sequence"/>
</dbReference>
<dbReference type="AlphaFoldDB" id="A0A553ZVL5"/>
<reference evidence="1 2" key="1">
    <citation type="submission" date="2019-07" db="EMBL/GenBank/DDBJ databases">
        <authorList>
            <person name="Park Y.J."/>
            <person name="Jeong S.E."/>
            <person name="Jung H.S."/>
        </authorList>
    </citation>
    <scope>NUCLEOTIDE SEQUENCE [LARGE SCALE GENOMIC DNA]</scope>
    <source>
        <strain evidence="2">P16(2019)</strain>
    </source>
</reference>
<evidence type="ECO:0008006" key="3">
    <source>
        <dbReference type="Google" id="ProtNLM"/>
    </source>
</evidence>
<accession>A0A553ZVL5</accession>
<sequence>MGYSSFLKKDHLHLGFKGWFRSAEQIQSSLSHSRIENEKIHDVVLRNCELTNIAIEDCNIQGLTINGIEVETLLSTYYASSKQPLNDLTREL</sequence>
<protein>
    <recommendedName>
        <fullName evidence="3">Pentapeptide repeat-containing protein</fullName>
    </recommendedName>
</protein>
<evidence type="ECO:0000313" key="1">
    <source>
        <dbReference type="EMBL" id="TSB45528.1"/>
    </source>
</evidence>
<keyword evidence="2" id="KW-1185">Reference proteome</keyword>
<evidence type="ECO:0000313" key="2">
    <source>
        <dbReference type="Proteomes" id="UP000318521"/>
    </source>
</evidence>
<dbReference type="EMBL" id="VLXZ01000010">
    <property type="protein sequence ID" value="TSB45528.1"/>
    <property type="molecule type" value="Genomic_DNA"/>
</dbReference>
<gene>
    <name evidence="1" type="ORF">FN960_15260</name>
</gene>
<name>A0A553ZVL5_9BACI</name>
<proteinExistence type="predicted"/>
<comment type="caution">
    <text evidence="1">The sequence shown here is derived from an EMBL/GenBank/DDBJ whole genome shotgun (WGS) entry which is preliminary data.</text>
</comment>
<organism evidence="1 2">
    <name type="scientific">Alkalicoccobacillus porphyridii</name>
    <dbReference type="NCBI Taxonomy" id="2597270"/>
    <lineage>
        <taxon>Bacteria</taxon>
        <taxon>Bacillati</taxon>
        <taxon>Bacillota</taxon>
        <taxon>Bacilli</taxon>
        <taxon>Bacillales</taxon>
        <taxon>Bacillaceae</taxon>
        <taxon>Alkalicoccobacillus</taxon>
    </lineage>
</organism>
<dbReference type="OrthoDB" id="9786032at2"/>
<dbReference type="RefSeq" id="WP_143849717.1">
    <property type="nucleotide sequence ID" value="NZ_VLXZ01000010.1"/>
</dbReference>